<dbReference type="EMBL" id="SNRW01030394">
    <property type="protein sequence ID" value="KAA6358082.1"/>
    <property type="molecule type" value="Genomic_DNA"/>
</dbReference>
<evidence type="ECO:0000313" key="2">
    <source>
        <dbReference type="Proteomes" id="UP000324800"/>
    </source>
</evidence>
<organism evidence="1 2">
    <name type="scientific">Streblomastix strix</name>
    <dbReference type="NCBI Taxonomy" id="222440"/>
    <lineage>
        <taxon>Eukaryota</taxon>
        <taxon>Metamonada</taxon>
        <taxon>Preaxostyla</taxon>
        <taxon>Oxymonadida</taxon>
        <taxon>Streblomastigidae</taxon>
        <taxon>Streblomastix</taxon>
    </lineage>
</organism>
<dbReference type="AlphaFoldDB" id="A0A5J4TJN0"/>
<reference evidence="1 2" key="1">
    <citation type="submission" date="2019-03" db="EMBL/GenBank/DDBJ databases">
        <title>Single cell metagenomics reveals metabolic interactions within the superorganism composed of flagellate Streblomastix strix and complex community of Bacteroidetes bacteria on its surface.</title>
        <authorList>
            <person name="Treitli S.C."/>
            <person name="Kolisko M."/>
            <person name="Husnik F."/>
            <person name="Keeling P."/>
            <person name="Hampl V."/>
        </authorList>
    </citation>
    <scope>NUCLEOTIDE SEQUENCE [LARGE SCALE GENOMIC DNA]</scope>
    <source>
        <strain evidence="1">ST1C</strain>
    </source>
</reference>
<comment type="caution">
    <text evidence="1">The sequence shown here is derived from an EMBL/GenBank/DDBJ whole genome shotgun (WGS) entry which is preliminary data.</text>
</comment>
<evidence type="ECO:0000313" key="1">
    <source>
        <dbReference type="EMBL" id="KAA6358082.1"/>
    </source>
</evidence>
<name>A0A5J4TJN0_9EUKA</name>
<accession>A0A5J4TJN0</accession>
<sequence>MQKDDDAKKMQDCLCGWQKESKGKLRKKKFWEELKVEIRDRIVRERSIEEIIHFNPSYMLPGAGNKWHKILDCRSLTDNQTKGLRYSTGSGEGLSSLESERGLTEIDEIQVQWESLPLYWLTFWLEPESIAILQSNEINNQSNQVEVQRESGTIHGRPTDLIIGQETAGIRYGFDNLINERVGLEDVVSQMQGNTYEGHSIPQLEVKDLFDGKIKTASWRVVLSEIADNRYVSTYGIDQSSKNRSVEETKVEWYMEIRQKNVGGFKIVGRDDQGEQSRDVRFQNTHILSINGCGDNSMESGIGGNGGDGGIGGESLGVEWDLELEVFKLTRNSSSANGTKISEKQLFEKDAMIGNTDNMVT</sequence>
<feature type="non-terminal residue" evidence="1">
    <location>
        <position position="361"/>
    </location>
</feature>
<gene>
    <name evidence="1" type="ORF">EZS28_046391</name>
</gene>
<dbReference type="Proteomes" id="UP000324800">
    <property type="component" value="Unassembled WGS sequence"/>
</dbReference>
<proteinExistence type="predicted"/>
<protein>
    <submittedName>
        <fullName evidence="1">Uncharacterized protein</fullName>
    </submittedName>
</protein>